<name>A0A6J6C2R9_9ZZZZ</name>
<evidence type="ECO:0000256" key="1">
    <source>
        <dbReference type="SAM" id="MobiDB-lite"/>
    </source>
</evidence>
<protein>
    <submittedName>
        <fullName evidence="3">Unannotated protein</fullName>
    </submittedName>
</protein>
<dbReference type="EMBL" id="CAEZSO010000123">
    <property type="protein sequence ID" value="CAB4545496.1"/>
    <property type="molecule type" value="Genomic_DNA"/>
</dbReference>
<dbReference type="PROSITE" id="PS51257">
    <property type="entry name" value="PROKAR_LIPOPROTEIN"/>
    <property type="match status" value="1"/>
</dbReference>
<feature type="compositionally biased region" description="Low complexity" evidence="1">
    <location>
        <begin position="272"/>
        <end position="285"/>
    </location>
</feature>
<gene>
    <name evidence="3" type="ORF">UFOPK1446_00678</name>
</gene>
<dbReference type="PANTHER" id="PTHR24094:SF15">
    <property type="entry name" value="AMP-DEPENDENT SYNTHETASE_LIGASE DOMAIN-CONTAINING PROTEIN-RELATED"/>
    <property type="match status" value="1"/>
</dbReference>
<feature type="region of interest" description="Disordered" evidence="1">
    <location>
        <begin position="41"/>
        <end position="69"/>
    </location>
</feature>
<feature type="compositionally biased region" description="Low complexity" evidence="1">
    <location>
        <begin position="51"/>
        <end position="69"/>
    </location>
</feature>
<dbReference type="AlphaFoldDB" id="A0A6J6C2R9"/>
<dbReference type="SMART" id="SM00894">
    <property type="entry name" value="Excalibur"/>
    <property type="match status" value="1"/>
</dbReference>
<evidence type="ECO:0000259" key="2">
    <source>
        <dbReference type="SMART" id="SM00894"/>
    </source>
</evidence>
<dbReference type="PANTHER" id="PTHR24094">
    <property type="entry name" value="SECRETED PROTEIN"/>
    <property type="match status" value="1"/>
</dbReference>
<dbReference type="InterPro" id="IPR008613">
    <property type="entry name" value="Excalibur_Ca-bd_domain"/>
</dbReference>
<proteinExistence type="predicted"/>
<dbReference type="Pfam" id="PF07510">
    <property type="entry name" value="GmrSD_C"/>
    <property type="match status" value="1"/>
</dbReference>
<feature type="compositionally biased region" description="Polar residues" evidence="1">
    <location>
        <begin position="252"/>
        <end position="271"/>
    </location>
</feature>
<sequence length="328" mass="33780">MNRGQLGVALSVGVLLAGCGAPTPVNAPQPVITTAAEQLPTAPPAIPTPEVVAPPQSSAPAPAPPVSSTSALSVLGTLRVAGRGPKTGYTRAEFGQAWADVDRNGCDTRNDILQRDLTAIVVRSGSSGCVVSSGRLADPYTGTTVLFVRGASKVDIDHVVALSNAWQSGAARWTFNKRIAIANDPLNLLAVDSSQNRQKGDGDAATWLPDNRGFWCQYAARQIGVKSKYGLSITSAESDALTQVLQRCPSQQVITGGGPTSVSGFSDPTANSGSSGSSSSGTSSGAGLDPRFGTCSAAKAAGFGPYYRGRDGEYSWYRDRDGDGAVCE</sequence>
<organism evidence="3">
    <name type="scientific">freshwater metagenome</name>
    <dbReference type="NCBI Taxonomy" id="449393"/>
    <lineage>
        <taxon>unclassified sequences</taxon>
        <taxon>metagenomes</taxon>
        <taxon>ecological metagenomes</taxon>
    </lineage>
</organism>
<accession>A0A6J6C2R9</accession>
<feature type="domain" description="Excalibur calcium-binding" evidence="2">
    <location>
        <begin position="291"/>
        <end position="328"/>
    </location>
</feature>
<feature type="region of interest" description="Disordered" evidence="1">
    <location>
        <begin position="252"/>
        <end position="286"/>
    </location>
</feature>
<evidence type="ECO:0000313" key="3">
    <source>
        <dbReference type="EMBL" id="CAB4545496.1"/>
    </source>
</evidence>
<dbReference type="InterPro" id="IPR011089">
    <property type="entry name" value="GmrSD_C"/>
</dbReference>
<reference evidence="3" key="1">
    <citation type="submission" date="2020-05" db="EMBL/GenBank/DDBJ databases">
        <authorList>
            <person name="Chiriac C."/>
            <person name="Salcher M."/>
            <person name="Ghai R."/>
            <person name="Kavagutti S V."/>
        </authorList>
    </citation>
    <scope>NUCLEOTIDE SEQUENCE</scope>
</reference>
<dbReference type="Pfam" id="PF05901">
    <property type="entry name" value="Excalibur"/>
    <property type="match status" value="1"/>
</dbReference>